<protein>
    <recommendedName>
        <fullName evidence="4">FHA domain-containing protein</fullName>
    </recommendedName>
</protein>
<name>A0A813KIV7_POLGL</name>
<evidence type="ECO:0008006" key="4">
    <source>
        <dbReference type="Google" id="ProtNLM"/>
    </source>
</evidence>
<evidence type="ECO:0000313" key="2">
    <source>
        <dbReference type="EMBL" id="CAE8708415.1"/>
    </source>
</evidence>
<accession>A0A813KIV7</accession>
<comment type="caution">
    <text evidence="2">The sequence shown here is derived from an EMBL/GenBank/DDBJ whole genome shotgun (WGS) entry which is preliminary data.</text>
</comment>
<feature type="region of interest" description="Disordered" evidence="1">
    <location>
        <begin position="33"/>
        <end position="76"/>
    </location>
</feature>
<dbReference type="Gene3D" id="2.60.200.20">
    <property type="match status" value="1"/>
</dbReference>
<proteinExistence type="predicted"/>
<evidence type="ECO:0000256" key="1">
    <source>
        <dbReference type="SAM" id="MobiDB-lite"/>
    </source>
</evidence>
<dbReference type="SUPFAM" id="SSF49879">
    <property type="entry name" value="SMAD/FHA domain"/>
    <property type="match status" value="1"/>
</dbReference>
<evidence type="ECO:0000313" key="3">
    <source>
        <dbReference type="Proteomes" id="UP000626109"/>
    </source>
</evidence>
<dbReference type="AlphaFoldDB" id="A0A813KIV7"/>
<reference evidence="2" key="1">
    <citation type="submission" date="2021-02" db="EMBL/GenBank/DDBJ databases">
        <authorList>
            <person name="Dougan E. K."/>
            <person name="Rhodes N."/>
            <person name="Thang M."/>
            <person name="Chan C."/>
        </authorList>
    </citation>
    <scope>NUCLEOTIDE SEQUENCE</scope>
</reference>
<dbReference type="Proteomes" id="UP000626109">
    <property type="component" value="Unassembled WGS sequence"/>
</dbReference>
<gene>
    <name evidence="2" type="ORF">PGLA2088_LOCUS34922</name>
</gene>
<feature type="non-terminal residue" evidence="2">
    <location>
        <position position="1"/>
    </location>
</feature>
<dbReference type="EMBL" id="CAJNNW010031665">
    <property type="protein sequence ID" value="CAE8708415.1"/>
    <property type="molecule type" value="Genomic_DNA"/>
</dbReference>
<sequence length="193" mass="20171">MSLAVHCAHAPPSVHGGGLATLLGPDAFAAASASSGYGREAPGRPPEFPSVPEERQPASMAAFTERSPPPGSGPQLQEADVWRLECVFAAGLAPEAFAKLPPSARQLSFQLRPGDSAAKVVGREHQPEIFAALLAHEPGLLSRVSRNHFRIEAPPEAKSSGVRVTNLSANVAVVAQRPLRQGESAHVLDGDTL</sequence>
<organism evidence="2 3">
    <name type="scientific">Polarella glacialis</name>
    <name type="common">Dinoflagellate</name>
    <dbReference type="NCBI Taxonomy" id="89957"/>
    <lineage>
        <taxon>Eukaryota</taxon>
        <taxon>Sar</taxon>
        <taxon>Alveolata</taxon>
        <taxon>Dinophyceae</taxon>
        <taxon>Suessiales</taxon>
        <taxon>Suessiaceae</taxon>
        <taxon>Polarella</taxon>
    </lineage>
</organism>
<dbReference type="InterPro" id="IPR008984">
    <property type="entry name" value="SMAD_FHA_dom_sf"/>
</dbReference>
<feature type="non-terminal residue" evidence="2">
    <location>
        <position position="193"/>
    </location>
</feature>